<dbReference type="SFLD" id="SFLDS00003">
    <property type="entry name" value="Haloacid_Dehalogenase"/>
    <property type="match status" value="1"/>
</dbReference>
<gene>
    <name evidence="1" type="ORF">FA707_00610</name>
</gene>
<dbReference type="CDD" id="cd07505">
    <property type="entry name" value="HAD_BPGM-like"/>
    <property type="match status" value="1"/>
</dbReference>
<reference evidence="1 2" key="1">
    <citation type="submission" date="2019-04" db="EMBL/GenBank/DDBJ databases">
        <title>Vagococcus sp. nov., isolated from faeces of yaks (Bos grunniens).</title>
        <authorList>
            <person name="Ge Y."/>
        </authorList>
    </citation>
    <scope>NUCLEOTIDE SEQUENCE [LARGE SCALE GENOMIC DNA]</scope>
    <source>
        <strain evidence="1 2">MN-17</strain>
    </source>
</reference>
<dbReference type="InterPro" id="IPR023198">
    <property type="entry name" value="PGP-like_dom2"/>
</dbReference>
<evidence type="ECO:0000313" key="1">
    <source>
        <dbReference type="EMBL" id="QCI85560.1"/>
    </source>
</evidence>
<dbReference type="Proteomes" id="UP000298615">
    <property type="component" value="Chromosome"/>
</dbReference>
<dbReference type="EMBL" id="CP039712">
    <property type="protein sequence ID" value="QCI85560.1"/>
    <property type="molecule type" value="Genomic_DNA"/>
</dbReference>
<name>A0A4D7CSS9_9ENTE</name>
<dbReference type="InterPro" id="IPR023214">
    <property type="entry name" value="HAD_sf"/>
</dbReference>
<organism evidence="1 2">
    <name type="scientific">Vagococcus zengguangii</name>
    <dbReference type="NCBI Taxonomy" id="2571750"/>
    <lineage>
        <taxon>Bacteria</taxon>
        <taxon>Bacillati</taxon>
        <taxon>Bacillota</taxon>
        <taxon>Bacilli</taxon>
        <taxon>Lactobacillales</taxon>
        <taxon>Enterococcaceae</taxon>
        <taxon>Vagococcus</taxon>
    </lineage>
</organism>
<accession>A0A4D7CSS9</accession>
<dbReference type="NCBIfam" id="TIGR01509">
    <property type="entry name" value="HAD-SF-IA-v3"/>
    <property type="match status" value="1"/>
</dbReference>
<dbReference type="InterPro" id="IPR041492">
    <property type="entry name" value="HAD_2"/>
</dbReference>
<dbReference type="OrthoDB" id="9797743at2"/>
<dbReference type="AlphaFoldDB" id="A0A4D7CSS9"/>
<dbReference type="SFLD" id="SFLDG01129">
    <property type="entry name" value="C1.5:_HAD__Beta-PGM__Phosphata"/>
    <property type="match status" value="1"/>
</dbReference>
<proteinExistence type="predicted"/>
<dbReference type="Gene3D" id="1.10.150.240">
    <property type="entry name" value="Putative phosphatase, domain 2"/>
    <property type="match status" value="1"/>
</dbReference>
<dbReference type="PANTHER" id="PTHR18901">
    <property type="entry name" value="2-DEOXYGLUCOSE-6-PHOSPHATE PHOSPHATASE 2"/>
    <property type="match status" value="1"/>
</dbReference>
<dbReference type="InterPro" id="IPR036412">
    <property type="entry name" value="HAD-like_sf"/>
</dbReference>
<keyword evidence="2" id="KW-1185">Reference proteome</keyword>
<dbReference type="Pfam" id="PF13419">
    <property type="entry name" value="HAD_2"/>
    <property type="match status" value="1"/>
</dbReference>
<sequence>MYDKSLIIFDMDGLIFDTGRLAYASYLDAAKKFDFELKPEVYYYLTGRTEEDIRIEMKNIYNRSDEVELWRDYINQTKEEILLKEKRVYKKRGLIELLSYLKNNNYLIALASSASRQKIDYYFELEELSQQLFDTIVSGDDVVKGKPEPEIFLKACEILDVSPGNAIVLEDSTEGLKAANRAGIFSVYIEDNLDDLPSHEGKYRLNQSVMNLEHLEKKIYDLELPSLLELIDYLNQKVSM</sequence>
<dbReference type="NCBIfam" id="TIGR01549">
    <property type="entry name" value="HAD-SF-IA-v1"/>
    <property type="match status" value="1"/>
</dbReference>
<dbReference type="RefSeq" id="WP_136952406.1">
    <property type="nucleotide sequence ID" value="NZ_CP039712.1"/>
</dbReference>
<dbReference type="SUPFAM" id="SSF56784">
    <property type="entry name" value="HAD-like"/>
    <property type="match status" value="1"/>
</dbReference>
<dbReference type="KEGG" id="vao:FA707_00610"/>
<dbReference type="InterPro" id="IPR006439">
    <property type="entry name" value="HAD-SF_hydro_IA"/>
</dbReference>
<evidence type="ECO:0000313" key="2">
    <source>
        <dbReference type="Proteomes" id="UP000298615"/>
    </source>
</evidence>
<dbReference type="Gene3D" id="3.40.50.1000">
    <property type="entry name" value="HAD superfamily/HAD-like"/>
    <property type="match status" value="1"/>
</dbReference>
<protein>
    <submittedName>
        <fullName evidence="1">HAD family phosphatase</fullName>
    </submittedName>
</protein>
<dbReference type="PANTHER" id="PTHR18901:SF38">
    <property type="entry name" value="PSEUDOURIDINE-5'-PHOSPHATASE"/>
    <property type="match status" value="1"/>
</dbReference>